<evidence type="ECO:0008006" key="3">
    <source>
        <dbReference type="Google" id="ProtNLM"/>
    </source>
</evidence>
<evidence type="ECO:0000313" key="1">
    <source>
        <dbReference type="EMBL" id="GBM36952.1"/>
    </source>
</evidence>
<dbReference type="OrthoDB" id="6471544at2759"/>
<proteinExistence type="predicted"/>
<sequence>MKVLRGGGYCNHNVRISKGKLKFVKLLEYIKSIEQKIAEDDAFEVLHCDDNAPTECQLTDAEICSMMLMNSQTSVSDSEGRAKKKTQGR</sequence>
<dbReference type="Proteomes" id="UP000499080">
    <property type="component" value="Unassembled WGS sequence"/>
</dbReference>
<organism evidence="1 2">
    <name type="scientific">Araneus ventricosus</name>
    <name type="common">Orbweaver spider</name>
    <name type="synonym">Epeira ventricosa</name>
    <dbReference type="NCBI Taxonomy" id="182803"/>
    <lineage>
        <taxon>Eukaryota</taxon>
        <taxon>Metazoa</taxon>
        <taxon>Ecdysozoa</taxon>
        <taxon>Arthropoda</taxon>
        <taxon>Chelicerata</taxon>
        <taxon>Arachnida</taxon>
        <taxon>Araneae</taxon>
        <taxon>Araneomorphae</taxon>
        <taxon>Entelegynae</taxon>
        <taxon>Araneoidea</taxon>
        <taxon>Araneidae</taxon>
        <taxon>Araneus</taxon>
    </lineage>
</organism>
<dbReference type="AlphaFoldDB" id="A0A4Y2F5T0"/>
<accession>A0A4Y2F5T0</accession>
<reference evidence="1 2" key="1">
    <citation type="journal article" date="2019" name="Sci. Rep.">
        <title>Orb-weaving spider Araneus ventricosus genome elucidates the spidroin gene catalogue.</title>
        <authorList>
            <person name="Kono N."/>
            <person name="Nakamura H."/>
            <person name="Ohtoshi R."/>
            <person name="Moran D.A.P."/>
            <person name="Shinohara A."/>
            <person name="Yoshida Y."/>
            <person name="Fujiwara M."/>
            <person name="Mori M."/>
            <person name="Tomita M."/>
            <person name="Arakawa K."/>
        </authorList>
    </citation>
    <scope>NUCLEOTIDE SEQUENCE [LARGE SCALE GENOMIC DNA]</scope>
</reference>
<keyword evidence="2" id="KW-1185">Reference proteome</keyword>
<name>A0A4Y2F5T0_ARAVE</name>
<gene>
    <name evidence="1" type="ORF">AVEN_153904_1</name>
</gene>
<dbReference type="EMBL" id="BGPR01000825">
    <property type="protein sequence ID" value="GBM36952.1"/>
    <property type="molecule type" value="Genomic_DNA"/>
</dbReference>
<evidence type="ECO:0000313" key="2">
    <source>
        <dbReference type="Proteomes" id="UP000499080"/>
    </source>
</evidence>
<comment type="caution">
    <text evidence="1">The sequence shown here is derived from an EMBL/GenBank/DDBJ whole genome shotgun (WGS) entry which is preliminary data.</text>
</comment>
<protein>
    <recommendedName>
        <fullName evidence="3">DDE-1 domain-containing protein</fullName>
    </recommendedName>
</protein>